<feature type="domain" description="Leucine-binding protein" evidence="4">
    <location>
        <begin position="31"/>
        <end position="371"/>
    </location>
</feature>
<dbReference type="PANTHER" id="PTHR47235">
    <property type="entry name" value="BLR6548 PROTEIN"/>
    <property type="match status" value="1"/>
</dbReference>
<comment type="similarity">
    <text evidence="1">Belongs to the leucine-binding protein family.</text>
</comment>
<gene>
    <name evidence="5" type="ORF">J2X16_001787</name>
</gene>
<feature type="chain" id="PRO_5045371243" evidence="3">
    <location>
        <begin position="30"/>
        <end position="375"/>
    </location>
</feature>
<feature type="signal peptide" evidence="3">
    <location>
        <begin position="1"/>
        <end position="29"/>
    </location>
</feature>
<dbReference type="InterPro" id="IPR028081">
    <property type="entry name" value="Leu-bd"/>
</dbReference>
<keyword evidence="2 3" id="KW-0732">Signal</keyword>
<evidence type="ECO:0000313" key="6">
    <source>
        <dbReference type="Proteomes" id="UP001180536"/>
    </source>
</evidence>
<evidence type="ECO:0000259" key="4">
    <source>
        <dbReference type="Pfam" id="PF13458"/>
    </source>
</evidence>
<dbReference type="Proteomes" id="UP001180536">
    <property type="component" value="Unassembled WGS sequence"/>
</dbReference>
<dbReference type="SUPFAM" id="SSF53822">
    <property type="entry name" value="Periplasmic binding protein-like I"/>
    <property type="match status" value="1"/>
</dbReference>
<dbReference type="Gene3D" id="3.40.50.2300">
    <property type="match status" value="2"/>
</dbReference>
<evidence type="ECO:0000313" key="5">
    <source>
        <dbReference type="EMBL" id="MDR7296448.1"/>
    </source>
</evidence>
<organism evidence="5 6">
    <name type="scientific">Pelomonas aquatica</name>
    <dbReference type="NCBI Taxonomy" id="431058"/>
    <lineage>
        <taxon>Bacteria</taxon>
        <taxon>Pseudomonadati</taxon>
        <taxon>Pseudomonadota</taxon>
        <taxon>Betaproteobacteria</taxon>
        <taxon>Burkholderiales</taxon>
        <taxon>Sphaerotilaceae</taxon>
        <taxon>Roseateles</taxon>
    </lineage>
</organism>
<dbReference type="PANTHER" id="PTHR47235:SF1">
    <property type="entry name" value="BLR6548 PROTEIN"/>
    <property type="match status" value="1"/>
</dbReference>
<dbReference type="CDD" id="cd06326">
    <property type="entry name" value="PBP1_ABC_ligand_binding-like"/>
    <property type="match status" value="1"/>
</dbReference>
<accession>A0ABU1Z760</accession>
<evidence type="ECO:0000256" key="2">
    <source>
        <dbReference type="ARBA" id="ARBA00022729"/>
    </source>
</evidence>
<sequence>MTTFRQQARRLLVAAIAATAFAGPITAHADITIGQTAGHTGTVAASVKEATSGAKLYFDIVNATGGVNGQKITLVSLDDKFDAKLAVTNAKQLIDQGVIALFLNRGTPLTQAVMPLLTEHKIPLVGPSTGAMVLHKPVHPWLFNVRAPYQREAERAIEHLSLIGVERIAIVQVDDTFGEDAVQGAFSGLAKTNKTAVAHEKYDRAKPDFGPLMPKLLAKQPQAVVFIGSGTAVVQGMKAVRAAGSTAQLVTLSNNASAGFIKDLGDIAYGVIVSQVFPYERSIAKPIIKEALDAARGAGMELTPTVVEGYVSAKVLVEGLKRAGKQPTRQSLRDALENMGRFDLGGIELGYNAKDHSGLDYVDLAIVDQSGKFRR</sequence>
<dbReference type="Pfam" id="PF13458">
    <property type="entry name" value="Peripla_BP_6"/>
    <property type="match status" value="1"/>
</dbReference>
<dbReference type="EMBL" id="JAVDXQ010000002">
    <property type="protein sequence ID" value="MDR7296448.1"/>
    <property type="molecule type" value="Genomic_DNA"/>
</dbReference>
<dbReference type="RefSeq" id="WP_310343808.1">
    <property type="nucleotide sequence ID" value="NZ_JAVDXQ010000002.1"/>
</dbReference>
<evidence type="ECO:0000256" key="1">
    <source>
        <dbReference type="ARBA" id="ARBA00010062"/>
    </source>
</evidence>
<evidence type="ECO:0000256" key="3">
    <source>
        <dbReference type="SAM" id="SignalP"/>
    </source>
</evidence>
<reference evidence="5 6" key="1">
    <citation type="submission" date="2023-07" db="EMBL/GenBank/DDBJ databases">
        <title>Sorghum-associated microbial communities from plants grown in Nebraska, USA.</title>
        <authorList>
            <person name="Schachtman D."/>
        </authorList>
    </citation>
    <scope>NUCLEOTIDE SEQUENCE [LARGE SCALE GENOMIC DNA]</scope>
    <source>
        <strain evidence="5 6">BE310</strain>
    </source>
</reference>
<name>A0ABU1Z760_9BURK</name>
<comment type="caution">
    <text evidence="5">The sequence shown here is derived from an EMBL/GenBank/DDBJ whole genome shotgun (WGS) entry which is preliminary data.</text>
</comment>
<dbReference type="InterPro" id="IPR028082">
    <property type="entry name" value="Peripla_BP_I"/>
</dbReference>
<keyword evidence="6" id="KW-1185">Reference proteome</keyword>
<proteinExistence type="inferred from homology"/>
<protein>
    <submittedName>
        <fullName evidence="5">ABC-type branched-subunit amino acid transport system substrate-binding protein</fullName>
    </submittedName>
</protein>